<accession>A0ABS5W7S2</accession>
<comment type="caution">
    <text evidence="1">The sequence shown here is derived from an EMBL/GenBank/DDBJ whole genome shotgun (WGS) entry which is preliminary data.</text>
</comment>
<dbReference type="EMBL" id="JAHFVK010000002">
    <property type="protein sequence ID" value="MBT2135754.1"/>
    <property type="molecule type" value="Genomic_DNA"/>
</dbReference>
<evidence type="ECO:0000313" key="1">
    <source>
        <dbReference type="EMBL" id="MBT2135754.1"/>
    </source>
</evidence>
<proteinExistence type="predicted"/>
<keyword evidence="2" id="KW-1185">Reference proteome</keyword>
<reference evidence="1 2" key="1">
    <citation type="submission" date="2021-05" db="EMBL/GenBank/DDBJ databases">
        <title>Croceibacterium sp. LX-88 genome sequence.</title>
        <authorList>
            <person name="Luo X."/>
        </authorList>
    </citation>
    <scope>NUCLEOTIDE SEQUENCE [LARGE SCALE GENOMIC DNA]</scope>
    <source>
        <strain evidence="1 2">LX-88</strain>
    </source>
</reference>
<sequence>MAQLHGDGNGLEAAPGWRAPRSWLSSLQEDLFKSRRLSPDIGTCGMGGRRTLTLTAALQAHSLVTALQVPSHQLTNLVDQGAWRASIEVQGRERNGVKLGDHPEFGFQDRFGNFFTVPGD</sequence>
<dbReference type="RefSeq" id="WP_214537428.1">
    <property type="nucleotide sequence ID" value="NZ_JAHFVK010000002.1"/>
</dbReference>
<evidence type="ECO:0000313" key="2">
    <source>
        <dbReference type="Proteomes" id="UP000811255"/>
    </source>
</evidence>
<gene>
    <name evidence="1" type="ORF">KK137_15555</name>
</gene>
<organism evidence="1 2">
    <name type="scientific">Croceibacterium selenioxidans</name>
    <dbReference type="NCBI Taxonomy" id="2838833"/>
    <lineage>
        <taxon>Bacteria</taxon>
        <taxon>Pseudomonadati</taxon>
        <taxon>Pseudomonadota</taxon>
        <taxon>Alphaproteobacteria</taxon>
        <taxon>Sphingomonadales</taxon>
        <taxon>Erythrobacteraceae</taxon>
        <taxon>Croceibacterium</taxon>
    </lineage>
</organism>
<protein>
    <submittedName>
        <fullName evidence="1">Uncharacterized protein</fullName>
    </submittedName>
</protein>
<dbReference type="Proteomes" id="UP000811255">
    <property type="component" value="Unassembled WGS sequence"/>
</dbReference>
<name>A0ABS5W7S2_9SPHN</name>